<dbReference type="AlphaFoldDB" id="A0A9X2E7P4"/>
<comment type="caution">
    <text evidence="2">The sequence shown here is derived from an EMBL/GenBank/DDBJ whole genome shotgun (WGS) entry which is preliminary data.</text>
</comment>
<evidence type="ECO:0000313" key="3">
    <source>
        <dbReference type="Proteomes" id="UP001139157"/>
    </source>
</evidence>
<reference evidence="2" key="1">
    <citation type="submission" date="2022-06" db="EMBL/GenBank/DDBJ databases">
        <title>Novel species in genus nocardia.</title>
        <authorList>
            <person name="Li F."/>
        </authorList>
    </citation>
    <scope>NUCLEOTIDE SEQUENCE</scope>
    <source>
        <strain evidence="2">CDC141</strain>
    </source>
</reference>
<organism evidence="2 3">
    <name type="scientific">Nocardia pulmonis</name>
    <dbReference type="NCBI Taxonomy" id="2951408"/>
    <lineage>
        <taxon>Bacteria</taxon>
        <taxon>Bacillati</taxon>
        <taxon>Actinomycetota</taxon>
        <taxon>Actinomycetes</taxon>
        <taxon>Mycobacteriales</taxon>
        <taxon>Nocardiaceae</taxon>
        <taxon>Nocardia</taxon>
    </lineage>
</organism>
<keyword evidence="3" id="KW-1185">Reference proteome</keyword>
<keyword evidence="1" id="KW-0732">Signal</keyword>
<evidence type="ECO:0008006" key="4">
    <source>
        <dbReference type="Google" id="ProtNLM"/>
    </source>
</evidence>
<name>A0A9X2E7P4_9NOCA</name>
<dbReference type="EMBL" id="JAMRXG010000008">
    <property type="protein sequence ID" value="MCM6775637.1"/>
    <property type="molecule type" value="Genomic_DNA"/>
</dbReference>
<feature type="chain" id="PRO_5040969752" description="Pyrrolidone-carboxylate peptidase" evidence="1">
    <location>
        <begin position="29"/>
        <end position="452"/>
    </location>
</feature>
<proteinExistence type="predicted"/>
<dbReference type="Proteomes" id="UP001139157">
    <property type="component" value="Unassembled WGS sequence"/>
</dbReference>
<evidence type="ECO:0000313" key="2">
    <source>
        <dbReference type="EMBL" id="MCM6775637.1"/>
    </source>
</evidence>
<feature type="signal peptide" evidence="1">
    <location>
        <begin position="1"/>
        <end position="28"/>
    </location>
</feature>
<dbReference type="SUPFAM" id="SSF53182">
    <property type="entry name" value="Pyrrolidone carboxyl peptidase (pyroglutamate aminopeptidase)"/>
    <property type="match status" value="1"/>
</dbReference>
<protein>
    <recommendedName>
        <fullName evidence="4">Pyrrolidone-carboxylate peptidase</fullName>
    </recommendedName>
</protein>
<evidence type="ECO:0000256" key="1">
    <source>
        <dbReference type="SAM" id="SignalP"/>
    </source>
</evidence>
<sequence length="452" mass="47275">MLSKIPARVSAVVVPLIAMAVLAGPVVAVPTGSAGGGDDGAGLEWMPTAECVQRSVPLGPEESRLRRPEAAELIEGGGFDRLVRSFVAELCAAQDYPSALEGATAAAGRLWRHAVDRAQGRTPSGALSASDDRPLYWARLAEVASIQQWTPSFALSPSQRADLVATIDRVGRGQDAIAYSTHRPAARRVLVTGFDPFKLDTDLRNGNPSGAAALALDGRVIETEYGRLEFAAAIFPVRWRDFGAGMVERALRPWLADGPDRVDLFATVSVGGPGKFDLEQTNGAWRGGKVDNESACYLGQIPNTAAAAGTEPQWTRSTLPLPEMAAAVPGPFPVNVRTTTDIAPPFFPPLPVITHCGLPNLPAVPTPDGPPPDAIARAGGGGTYLSNEIAYRATLLRDVSGSAIPGGHIHVPILEGLPEFGLTGPEFDGNRDAIIAQLTDLLVAAAGSSRAG</sequence>
<gene>
    <name evidence="2" type="ORF">NDR86_19365</name>
</gene>
<dbReference type="Gene3D" id="3.40.630.20">
    <property type="entry name" value="Peptidase C15, pyroglutamyl peptidase I-like"/>
    <property type="match status" value="1"/>
</dbReference>
<accession>A0A9X2E7P4</accession>
<dbReference type="RefSeq" id="WP_251913905.1">
    <property type="nucleotide sequence ID" value="NZ_JAMRXG010000008.1"/>
</dbReference>
<dbReference type="InterPro" id="IPR036440">
    <property type="entry name" value="Peptidase_C15-like_sf"/>
</dbReference>